<dbReference type="HOGENOM" id="CLU_096059_0_0_9"/>
<comment type="caution">
    <text evidence="1">The sequence shown here is derived from an EMBL/GenBank/DDBJ whole genome shotgun (WGS) entry which is preliminary data.</text>
</comment>
<dbReference type="eggNOG" id="COG4493">
    <property type="taxonomic scope" value="Bacteria"/>
</dbReference>
<dbReference type="AlphaFoldDB" id="K9EZ03"/>
<dbReference type="Pfam" id="PF06335">
    <property type="entry name" value="DUF1054"/>
    <property type="match status" value="1"/>
</dbReference>
<protein>
    <submittedName>
        <fullName evidence="1">Uncharacterized protein</fullName>
    </submittedName>
</protein>
<dbReference type="PIRSF" id="PIRSF021332">
    <property type="entry name" value="DUF1054"/>
    <property type="match status" value="1"/>
</dbReference>
<dbReference type="PATRIC" id="fig|883081.3.peg.136"/>
<dbReference type="RefSeq" id="WP_003776303.1">
    <property type="nucleotide sequence ID" value="NZ_JH992957.1"/>
</dbReference>
<proteinExistence type="predicted"/>
<dbReference type="STRING" id="883081.HMPREF9698_00133"/>
<dbReference type="SUPFAM" id="SSF142913">
    <property type="entry name" value="YktB/PF0168-like"/>
    <property type="match status" value="1"/>
</dbReference>
<evidence type="ECO:0000313" key="1">
    <source>
        <dbReference type="EMBL" id="EKU94405.1"/>
    </source>
</evidence>
<dbReference type="Gene3D" id="3.30.930.20">
    <property type="entry name" value="Protein of unknown function DUF1054"/>
    <property type="match status" value="1"/>
</dbReference>
<dbReference type="OrthoDB" id="9812818at2"/>
<accession>K9EZ03</accession>
<name>K9EZ03_9LACT</name>
<dbReference type="InterPro" id="IPR009403">
    <property type="entry name" value="UPF0637"/>
</dbReference>
<reference evidence="1 2" key="1">
    <citation type="submission" date="2012-09" db="EMBL/GenBank/DDBJ databases">
        <title>The Genome Sequence of Alloiococcus otitis ATCC 51267.</title>
        <authorList>
            <consortium name="The Broad Institute Genome Sequencing Platform"/>
            <person name="Earl A."/>
            <person name="Ward D."/>
            <person name="Feldgarden M."/>
            <person name="Gevers D."/>
            <person name="Huys G."/>
            <person name="Walker B."/>
            <person name="Young S.K."/>
            <person name="Zeng Q."/>
            <person name="Gargeya S."/>
            <person name="Fitzgerald M."/>
            <person name="Haas B."/>
            <person name="Abouelleil A."/>
            <person name="Alvarado L."/>
            <person name="Arachchi H.M."/>
            <person name="Berlin A.M."/>
            <person name="Chapman S.B."/>
            <person name="Goldberg J."/>
            <person name="Griggs A."/>
            <person name="Gujja S."/>
            <person name="Hansen M."/>
            <person name="Howarth C."/>
            <person name="Imamovic A."/>
            <person name="Larimer J."/>
            <person name="McCowen C."/>
            <person name="Montmayeur A."/>
            <person name="Murphy C."/>
            <person name="Neiman D."/>
            <person name="Pearson M."/>
            <person name="Priest M."/>
            <person name="Roberts A."/>
            <person name="Saif S."/>
            <person name="Shea T."/>
            <person name="Sisk P."/>
            <person name="Sykes S."/>
            <person name="Wortman J."/>
            <person name="Nusbaum C."/>
            <person name="Birren B."/>
        </authorList>
    </citation>
    <scope>NUCLEOTIDE SEQUENCE [LARGE SCALE GENOMIC DNA]</scope>
    <source>
        <strain evidence="1 2">ATCC 51267</strain>
    </source>
</reference>
<organism evidence="1 2">
    <name type="scientific">Alloiococcus otitis ATCC 51267</name>
    <dbReference type="NCBI Taxonomy" id="883081"/>
    <lineage>
        <taxon>Bacteria</taxon>
        <taxon>Bacillati</taxon>
        <taxon>Bacillota</taxon>
        <taxon>Bacilli</taxon>
        <taxon>Lactobacillales</taxon>
        <taxon>Carnobacteriaceae</taxon>
        <taxon>Alloiococcus</taxon>
    </lineage>
</organism>
<dbReference type="Proteomes" id="UP000009875">
    <property type="component" value="Unassembled WGS sequence"/>
</dbReference>
<dbReference type="EMBL" id="AGXA01000002">
    <property type="protein sequence ID" value="EKU94405.1"/>
    <property type="molecule type" value="Genomic_DNA"/>
</dbReference>
<sequence>MELFKQEMFDIFQVQGLDDRMDQIRSQIQPIFQGLQGEFQDYINNSTGRDLGFHIAQHLRRTVNPPEATWCAFGGNNRGYKKYPHLQVQINADHIFIGLALIDNPKYRKEIGQEFQANPNHWQNLSGDFYISQDHTKTDLLDLNQDNMEETVDRLVNVKKGEIMLGRIIRPDSPLLEDDQGQEDYIKETFDKILPLYKQSLDCYFKLDR</sequence>
<dbReference type="InterPro" id="IPR053707">
    <property type="entry name" value="UPF0637_domain_sf"/>
</dbReference>
<keyword evidence="2" id="KW-1185">Reference proteome</keyword>
<gene>
    <name evidence="1" type="ORF">HMPREF9698_00133</name>
</gene>
<evidence type="ECO:0000313" key="2">
    <source>
        <dbReference type="Proteomes" id="UP000009875"/>
    </source>
</evidence>